<accession>A0A7J6K7Q7</accession>
<dbReference type="InterPro" id="IPR001932">
    <property type="entry name" value="PPM-type_phosphatase-like_dom"/>
</dbReference>
<evidence type="ECO:0000259" key="2">
    <source>
        <dbReference type="PROSITE" id="PS51746"/>
    </source>
</evidence>
<comment type="caution">
    <text evidence="3">The sequence shown here is derived from an EMBL/GenBank/DDBJ whole genome shotgun (WGS) entry which is preliminary data.</text>
</comment>
<dbReference type="AlphaFoldDB" id="A0A7J6K7Q7"/>
<protein>
    <submittedName>
        <fullName evidence="3">Protein phosphatase 2C domain-containing protein</fullName>
    </submittedName>
</protein>
<dbReference type="Pfam" id="PF00481">
    <property type="entry name" value="PP2C"/>
    <property type="match status" value="2"/>
</dbReference>
<dbReference type="CDD" id="cd00143">
    <property type="entry name" value="PP2Cc"/>
    <property type="match status" value="1"/>
</dbReference>
<evidence type="ECO:0000313" key="4">
    <source>
        <dbReference type="Proteomes" id="UP000557509"/>
    </source>
</evidence>
<name>A0A7J6K7Q7_TOXGO</name>
<evidence type="ECO:0000313" key="3">
    <source>
        <dbReference type="EMBL" id="KAF4643004.1"/>
    </source>
</evidence>
<dbReference type="InterPro" id="IPR015655">
    <property type="entry name" value="PP2C"/>
</dbReference>
<dbReference type="PANTHER" id="PTHR47992">
    <property type="entry name" value="PROTEIN PHOSPHATASE"/>
    <property type="match status" value="1"/>
</dbReference>
<dbReference type="GO" id="GO:0004722">
    <property type="term" value="F:protein serine/threonine phosphatase activity"/>
    <property type="evidence" value="ECO:0007669"/>
    <property type="project" value="InterPro"/>
</dbReference>
<keyword evidence="1" id="KW-0732">Signal</keyword>
<feature type="domain" description="PPM-type phosphatase" evidence="2">
    <location>
        <begin position="60"/>
        <end position="357"/>
    </location>
</feature>
<feature type="signal peptide" evidence="1">
    <location>
        <begin position="1"/>
        <end position="24"/>
    </location>
</feature>
<dbReference type="EMBL" id="JAAUHK010000193">
    <property type="protein sequence ID" value="KAF4643004.1"/>
    <property type="molecule type" value="Genomic_DNA"/>
</dbReference>
<gene>
    <name evidence="3" type="ORF">TGRH88_037330</name>
</gene>
<feature type="chain" id="PRO_5029733801" evidence="1">
    <location>
        <begin position="25"/>
        <end position="413"/>
    </location>
</feature>
<dbReference type="SMART" id="SM00332">
    <property type="entry name" value="PP2Cc"/>
    <property type="match status" value="1"/>
</dbReference>
<dbReference type="Gene3D" id="3.60.40.10">
    <property type="entry name" value="PPM-type phosphatase domain"/>
    <property type="match status" value="1"/>
</dbReference>
<dbReference type="Proteomes" id="UP000557509">
    <property type="component" value="Unassembled WGS sequence"/>
</dbReference>
<dbReference type="InterPro" id="IPR036457">
    <property type="entry name" value="PPM-type-like_dom_sf"/>
</dbReference>
<organism evidence="3 4">
    <name type="scientific">Toxoplasma gondii</name>
    <dbReference type="NCBI Taxonomy" id="5811"/>
    <lineage>
        <taxon>Eukaryota</taxon>
        <taxon>Sar</taxon>
        <taxon>Alveolata</taxon>
        <taxon>Apicomplexa</taxon>
        <taxon>Conoidasida</taxon>
        <taxon>Coccidia</taxon>
        <taxon>Eucoccidiorida</taxon>
        <taxon>Eimeriorina</taxon>
        <taxon>Sarcocystidae</taxon>
        <taxon>Toxoplasma</taxon>
    </lineage>
</organism>
<proteinExistence type="predicted"/>
<reference evidence="3 4" key="1">
    <citation type="submission" date="2020-03" db="EMBL/GenBank/DDBJ databases">
        <title>Genome sequence of Toxoplasma gondii RH-88 strain.</title>
        <authorList>
            <person name="Lorenzi H.A."/>
            <person name="Venepally P."/>
            <person name="Rozenberg A."/>
            <person name="Sibley D."/>
        </authorList>
    </citation>
    <scope>NUCLEOTIDE SEQUENCE [LARGE SCALE GENOMIC DNA]</scope>
    <source>
        <strain evidence="3 4">RH-88</strain>
    </source>
</reference>
<dbReference type="VEuPathDB" id="ToxoDB:TGME49_201630"/>
<evidence type="ECO:0000256" key="1">
    <source>
        <dbReference type="SAM" id="SignalP"/>
    </source>
</evidence>
<keyword evidence="4" id="KW-1185">Reference proteome</keyword>
<dbReference type="PROSITE" id="PS51746">
    <property type="entry name" value="PPM_2"/>
    <property type="match status" value="1"/>
</dbReference>
<sequence>MRGVFTIAAAVLLSLSLSPTGSHAVHRRQQPIPHLGHETFLLSGDGSDIMVMKTKEWHLKIGTAMMRGRRRYFEDACVVTAAVPGQPNVRIQAVFDGHGGPESAQALAVNLQDVLTAATPFTQHSLEQACEELERRLKNSVARSGSTAVIVIVEHLDHKEEVIVQGREIVPSMDGHFDTIQELNSRFTESAPREKIEIGNRERPFKLYVVNVGDSRAMLVTGESYAALTRDHVPDDPEEWRRIEETGDQVVYSDGCARIRGLAMSRSFGDFVAKEVRTPSPITAKPDIRRFYATWNDVLLLYSDGLHVDGEDWRTNFGMAKQCISSVPKISDVAVCLLQQAYGGGSSDNITVLATKFRKFRRQTSAKLRIFGGLAKRFSRERLLLEENWSFKLQGKAAAVAAVAGARRSTPVC</sequence>
<dbReference type="SUPFAM" id="SSF81606">
    <property type="entry name" value="PP2C-like"/>
    <property type="match status" value="1"/>
</dbReference>